<keyword evidence="7 10" id="KW-1133">Transmembrane helix</keyword>
<feature type="region of interest" description="Disordered" evidence="9">
    <location>
        <begin position="1589"/>
        <end position="1613"/>
    </location>
</feature>
<dbReference type="FunFam" id="3.40.50.300:FF:000335">
    <property type="entry name" value="ATP binding cassette subfamily A member 5"/>
    <property type="match status" value="1"/>
</dbReference>
<dbReference type="PANTHER" id="PTHR19229:SF251">
    <property type="entry name" value="ABC TRANSPORTER A FAMILY"/>
    <property type="match status" value="1"/>
</dbReference>
<evidence type="ECO:0000256" key="10">
    <source>
        <dbReference type="SAM" id="Phobius"/>
    </source>
</evidence>
<feature type="region of interest" description="Disordered" evidence="9">
    <location>
        <begin position="1513"/>
        <end position="1544"/>
    </location>
</feature>
<feature type="region of interest" description="Disordered" evidence="9">
    <location>
        <begin position="371"/>
        <end position="409"/>
    </location>
</feature>
<feature type="transmembrane region" description="Helical" evidence="10">
    <location>
        <begin position="1087"/>
        <end position="1110"/>
    </location>
</feature>
<feature type="transmembrane region" description="Helical" evidence="10">
    <location>
        <begin position="324"/>
        <end position="344"/>
    </location>
</feature>
<dbReference type="GO" id="GO:0005319">
    <property type="term" value="F:lipid transporter activity"/>
    <property type="evidence" value="ECO:0007669"/>
    <property type="project" value="TreeGrafter"/>
</dbReference>
<evidence type="ECO:0000256" key="1">
    <source>
        <dbReference type="ARBA" id="ARBA00004141"/>
    </source>
</evidence>
<feature type="transmembrane region" description="Helical" evidence="10">
    <location>
        <begin position="1014"/>
        <end position="1033"/>
    </location>
</feature>
<feature type="region of interest" description="Disordered" evidence="9">
    <location>
        <begin position="744"/>
        <end position="780"/>
    </location>
</feature>
<name>A0AAD7UL43_9STRA</name>
<feature type="transmembrane region" description="Helical" evidence="10">
    <location>
        <begin position="23"/>
        <end position="45"/>
    </location>
</feature>
<evidence type="ECO:0000256" key="6">
    <source>
        <dbReference type="ARBA" id="ARBA00022840"/>
    </source>
</evidence>
<accession>A0AAD7UL43</accession>
<evidence type="ECO:0000313" key="12">
    <source>
        <dbReference type="EMBL" id="KAJ8608382.1"/>
    </source>
</evidence>
<feature type="transmembrane region" description="Helical" evidence="10">
    <location>
        <begin position="226"/>
        <end position="249"/>
    </location>
</feature>
<dbReference type="PROSITE" id="PS50893">
    <property type="entry name" value="ABC_TRANSPORTER_2"/>
    <property type="match status" value="2"/>
</dbReference>
<dbReference type="PANTHER" id="PTHR19229">
    <property type="entry name" value="ATP-BINDING CASSETTE TRANSPORTER SUBFAMILY A ABCA"/>
    <property type="match status" value="1"/>
</dbReference>
<dbReference type="Proteomes" id="UP001230188">
    <property type="component" value="Unassembled WGS sequence"/>
</dbReference>
<feature type="transmembrane region" description="Helical" evidence="10">
    <location>
        <begin position="111"/>
        <end position="132"/>
    </location>
</feature>
<feature type="transmembrane region" description="Helical" evidence="10">
    <location>
        <begin position="844"/>
        <end position="864"/>
    </location>
</feature>
<feature type="transmembrane region" description="Helical" evidence="10">
    <location>
        <begin position="1565"/>
        <end position="1586"/>
    </location>
</feature>
<feature type="transmembrane region" description="Helical" evidence="10">
    <location>
        <begin position="261"/>
        <end position="279"/>
    </location>
</feature>
<proteinExistence type="inferred from homology"/>
<feature type="compositionally biased region" description="Acidic residues" evidence="9">
    <location>
        <begin position="665"/>
        <end position="674"/>
    </location>
</feature>
<dbReference type="SUPFAM" id="SSF52540">
    <property type="entry name" value="P-loop containing nucleoside triphosphate hydrolases"/>
    <property type="match status" value="2"/>
</dbReference>
<feature type="transmembrane region" description="Helical" evidence="10">
    <location>
        <begin position="183"/>
        <end position="206"/>
    </location>
</feature>
<dbReference type="GO" id="GO:0016887">
    <property type="term" value="F:ATP hydrolysis activity"/>
    <property type="evidence" value="ECO:0007669"/>
    <property type="project" value="InterPro"/>
</dbReference>
<evidence type="ECO:0000256" key="3">
    <source>
        <dbReference type="ARBA" id="ARBA00022448"/>
    </source>
</evidence>
<dbReference type="Pfam" id="PF00005">
    <property type="entry name" value="ABC_tran"/>
    <property type="match status" value="2"/>
</dbReference>
<feature type="domain" description="ABC transporter" evidence="11">
    <location>
        <begin position="410"/>
        <end position="632"/>
    </location>
</feature>
<feature type="compositionally biased region" description="Acidic residues" evidence="9">
    <location>
        <begin position="761"/>
        <end position="774"/>
    </location>
</feature>
<comment type="subcellular location">
    <subcellularLocation>
        <location evidence="1">Membrane</location>
        <topology evidence="1">Multi-pass membrane protein</topology>
    </subcellularLocation>
</comment>
<evidence type="ECO:0000256" key="4">
    <source>
        <dbReference type="ARBA" id="ARBA00022692"/>
    </source>
</evidence>
<gene>
    <name evidence="12" type="ORF">CTAYLR_008160</name>
</gene>
<sequence length="1656" mass="178736">MGADDDTYTDDDRPPQSVVPLDIQAVVMVLGLGLVAGVVVVGCCLSRGRLEHLDPCGSRRNAKNHRRKRRGAGLGSPNPILLFPPRFFSMGQPSLMVWKVLTERRRDAKGAATFFLLPTTVLLAVWLLYACFSSKKSSGEIEQFLTVLSLVFVTQSTCANVVHEKASKLRESLRQMGLRAAPYWWSIFVVDGLLFGTLLSVLVASVAAPLRLFHNAGSGYGDGDVYAWPTLFGLAWCYCAASTAVGVFLSTLCGSTSTASLSSFAVTIVAITTFVVLKMSAPKALEEGRIGFFLCPPLALTLAVAGMSSTFARYPMTLRIGAATVSRWLLVDALLYAALAAYLARVLPTEDFGRRDPWWFPAACLLEKRTKKCGGQQDPPPPPPLTSENATAPLMDEEAPPPPSGGGPTVSIRNLRKSFGKHVALDDVSLDLEENETVALLGHNGAGKSTLLNLLTGLVPADAGTAAVYGGRDRGVLGVCPQHDVLFERLTTREHVALCAAIKSGRVDPTNAEGDELLRTFGLAHREDHLGRELSGGMRRKLSTACALVGGSKFVILDEPTTGLDALARRELWDLLAKIKRGRTVLLTTHYMDEADALGDQIAILRHGKIACHAPPEDLKRDLGADAYKLTCDLHPAPGDDAMSGHSSDDDNIELTVCSSSKPLDDDDDDEEDELSRVVAARVPGAKLWHDGRIDPTRRVYALPADRPTEIGGLVAELERDAKEGGPRFGVAAVGIGPSDLEDAFVSLGGDSRSPQQEQQEQQEQEDHLEEEKEEPAYKVHHEDGGSLWASFSTRVRALCRKRLLTARRDLKTIPLLLIPVAAAVAALVLNAEDEFGKRGTSTANVATAVIVMLAFIPAAGLVAEHVVAERSSKLRDVLTVAGCDAKCYVFGTFVGDAALFSAVVLAVAVIAAATGSAVATYRKTTPYKFPRDLADAPDSMVEEVASQVLHSVWVDDRWENDDWIPDRVPQWILDLTDDAVKAAEAKLNVTDDDWRTYEYEEIERGIRKWAAPGLWLCLPLFGIELLFFSYAASHLFSGPREAVVLLPMAALGLLFVPLILVSLVNLTVGKDGIGIVRVSKSTFLGVLFWGLALCSPHGALVVALCHLTTSLDRRFADDAPPFEATCAIAAIEALLYATISYVLDRRAAGTKIPRIMLAPPWGSTDEDEDVTRERERVEASFSTAAKKKKDRGLIVAGLRKVYRATKTKSNVVAVDNLSFSVAPGEIFGLLGANGAGKSSAVSCVVRATYPSAGDALVCSRSILDDFEEAARHLGVVAQTDTIYDGLTCGEHCALFASIRGVRDAGLAATVDAALSELGLDTPLVRSKLAKHLSGGQKRKLCSAMAIIGDPRVVLLDEPSAGLDPLSRRALWTALRRATKNRAVVLTSHSMEESEALCTRVAILVAGRARAIGTSTRLKRKFVSEYRLSLRLSNDDSKNPALAADQLVALLPAATPRPSTKARTLDFTLRCDDVDVGLLFSTLRDAATDLPIHSYTLSQPTLEQVFLAVVRQARQEDEEEDDHDATSRRDDRASTTTPRRRRRPDAAAILEAKRCCGLDHKSHRFVSLAASLVALLTFLPLTGLLGESPSYDDDRRPYDDDDRRQTGCHHDPGHQPPCSTSAVTLSSFPFLLAVLVAAVACCGCCCFLKPPPRSTT</sequence>
<dbReference type="GO" id="GO:0140359">
    <property type="term" value="F:ABC-type transporter activity"/>
    <property type="evidence" value="ECO:0007669"/>
    <property type="project" value="InterPro"/>
</dbReference>
<evidence type="ECO:0000256" key="8">
    <source>
        <dbReference type="ARBA" id="ARBA00023136"/>
    </source>
</evidence>
<feature type="transmembrane region" description="Helical" evidence="10">
    <location>
        <begin position="144"/>
        <end position="162"/>
    </location>
</feature>
<dbReference type="InterPro" id="IPR003593">
    <property type="entry name" value="AAA+_ATPase"/>
</dbReference>
<keyword evidence="3" id="KW-0813">Transport</keyword>
<keyword evidence="13" id="KW-1185">Reference proteome</keyword>
<keyword evidence="8 10" id="KW-0472">Membrane</keyword>
<evidence type="ECO:0000256" key="2">
    <source>
        <dbReference type="ARBA" id="ARBA00008869"/>
    </source>
</evidence>
<dbReference type="Pfam" id="PF12698">
    <property type="entry name" value="ABC2_membrane_3"/>
    <property type="match status" value="2"/>
</dbReference>
<dbReference type="GO" id="GO:0016020">
    <property type="term" value="C:membrane"/>
    <property type="evidence" value="ECO:0007669"/>
    <property type="project" value="UniProtKB-SubCell"/>
</dbReference>
<feature type="domain" description="ABC transporter" evidence="11">
    <location>
        <begin position="1197"/>
        <end position="1431"/>
    </location>
</feature>
<reference evidence="12" key="1">
    <citation type="submission" date="2023-01" db="EMBL/GenBank/DDBJ databases">
        <title>Metagenome sequencing of chrysophaentin producing Chrysophaeum taylorii.</title>
        <authorList>
            <person name="Davison J."/>
            <person name="Bewley C."/>
        </authorList>
    </citation>
    <scope>NUCLEOTIDE SEQUENCE</scope>
    <source>
        <strain evidence="12">NIES-1699</strain>
    </source>
</reference>
<dbReference type="CDD" id="cd03263">
    <property type="entry name" value="ABC_subfamily_A"/>
    <property type="match status" value="2"/>
</dbReference>
<feature type="transmembrane region" description="Helical" evidence="10">
    <location>
        <begin position="813"/>
        <end position="832"/>
    </location>
</feature>
<evidence type="ECO:0000256" key="5">
    <source>
        <dbReference type="ARBA" id="ARBA00022741"/>
    </source>
</evidence>
<evidence type="ECO:0000256" key="7">
    <source>
        <dbReference type="ARBA" id="ARBA00022989"/>
    </source>
</evidence>
<protein>
    <recommendedName>
        <fullName evidence="11">ABC transporter domain-containing protein</fullName>
    </recommendedName>
</protein>
<feature type="transmembrane region" description="Helical" evidence="10">
    <location>
        <begin position="899"/>
        <end position="922"/>
    </location>
</feature>
<evidence type="ECO:0000256" key="9">
    <source>
        <dbReference type="SAM" id="MobiDB-lite"/>
    </source>
</evidence>
<keyword evidence="6" id="KW-0067">ATP-binding</keyword>
<dbReference type="SMART" id="SM00382">
    <property type="entry name" value="AAA"/>
    <property type="match status" value="2"/>
</dbReference>
<dbReference type="InterPro" id="IPR026082">
    <property type="entry name" value="ABCA"/>
</dbReference>
<dbReference type="InterPro" id="IPR013525">
    <property type="entry name" value="ABC2_TM"/>
</dbReference>
<keyword evidence="5" id="KW-0547">Nucleotide-binding</keyword>
<dbReference type="InterPro" id="IPR027417">
    <property type="entry name" value="P-loop_NTPase"/>
</dbReference>
<feature type="compositionally biased region" description="Basic and acidic residues" evidence="9">
    <location>
        <begin position="1592"/>
        <end position="1613"/>
    </location>
</feature>
<comment type="caution">
    <text evidence="12">The sequence shown here is derived from an EMBL/GenBank/DDBJ whole genome shotgun (WGS) entry which is preliminary data.</text>
</comment>
<dbReference type="InterPro" id="IPR003439">
    <property type="entry name" value="ABC_transporter-like_ATP-bd"/>
</dbReference>
<organism evidence="12 13">
    <name type="scientific">Chrysophaeum taylorii</name>
    <dbReference type="NCBI Taxonomy" id="2483200"/>
    <lineage>
        <taxon>Eukaryota</taxon>
        <taxon>Sar</taxon>
        <taxon>Stramenopiles</taxon>
        <taxon>Ochrophyta</taxon>
        <taxon>Pelagophyceae</taxon>
        <taxon>Pelagomonadales</taxon>
        <taxon>Pelagomonadaceae</taxon>
        <taxon>Chrysophaeum</taxon>
    </lineage>
</organism>
<feature type="compositionally biased region" description="Basic and acidic residues" evidence="9">
    <location>
        <begin position="1524"/>
        <end position="1533"/>
    </location>
</feature>
<dbReference type="Gene3D" id="3.40.50.300">
    <property type="entry name" value="P-loop containing nucleotide triphosphate hydrolases"/>
    <property type="match status" value="2"/>
</dbReference>
<dbReference type="EMBL" id="JAQMWT010000172">
    <property type="protein sequence ID" value="KAJ8608382.1"/>
    <property type="molecule type" value="Genomic_DNA"/>
</dbReference>
<dbReference type="GO" id="GO:0005524">
    <property type="term" value="F:ATP binding"/>
    <property type="evidence" value="ECO:0007669"/>
    <property type="project" value="UniProtKB-KW"/>
</dbReference>
<feature type="transmembrane region" description="Helical" evidence="10">
    <location>
        <begin position="1122"/>
        <end position="1144"/>
    </location>
</feature>
<feature type="transmembrane region" description="Helical" evidence="10">
    <location>
        <begin position="1628"/>
        <end position="1648"/>
    </location>
</feature>
<comment type="similarity">
    <text evidence="2">Belongs to the ABC transporter superfamily. ABCA family.</text>
</comment>
<evidence type="ECO:0000259" key="11">
    <source>
        <dbReference type="PROSITE" id="PS50893"/>
    </source>
</evidence>
<evidence type="ECO:0000313" key="13">
    <source>
        <dbReference type="Proteomes" id="UP001230188"/>
    </source>
</evidence>
<feature type="transmembrane region" description="Helical" evidence="10">
    <location>
        <begin position="1045"/>
        <end position="1067"/>
    </location>
</feature>
<keyword evidence="4 10" id="KW-0812">Transmembrane</keyword>
<feature type="transmembrane region" description="Helical" evidence="10">
    <location>
        <begin position="291"/>
        <end position="312"/>
    </location>
</feature>
<feature type="region of interest" description="Disordered" evidence="9">
    <location>
        <begin position="640"/>
        <end position="675"/>
    </location>
</feature>